<name>A0A9W8JZM5_9AGAR</name>
<protein>
    <submittedName>
        <fullName evidence="1">Uncharacterized protein</fullName>
    </submittedName>
</protein>
<comment type="caution">
    <text evidence="1">The sequence shown here is derived from an EMBL/GenBank/DDBJ whole genome shotgun (WGS) entry which is preliminary data.</text>
</comment>
<evidence type="ECO:0000313" key="1">
    <source>
        <dbReference type="EMBL" id="KAJ3508432.1"/>
    </source>
</evidence>
<evidence type="ECO:0000313" key="2">
    <source>
        <dbReference type="Proteomes" id="UP001148786"/>
    </source>
</evidence>
<dbReference type="Proteomes" id="UP001148786">
    <property type="component" value="Unassembled WGS sequence"/>
</dbReference>
<accession>A0A9W8JZM5</accession>
<gene>
    <name evidence="1" type="ORF">NLJ89_g5758</name>
</gene>
<organism evidence="1 2">
    <name type="scientific">Agrocybe chaxingu</name>
    <dbReference type="NCBI Taxonomy" id="84603"/>
    <lineage>
        <taxon>Eukaryota</taxon>
        <taxon>Fungi</taxon>
        <taxon>Dikarya</taxon>
        <taxon>Basidiomycota</taxon>
        <taxon>Agaricomycotina</taxon>
        <taxon>Agaricomycetes</taxon>
        <taxon>Agaricomycetidae</taxon>
        <taxon>Agaricales</taxon>
        <taxon>Agaricineae</taxon>
        <taxon>Strophariaceae</taxon>
        <taxon>Agrocybe</taxon>
    </lineage>
</organism>
<proteinExistence type="predicted"/>
<keyword evidence="2" id="KW-1185">Reference proteome</keyword>
<reference evidence="1" key="1">
    <citation type="submission" date="2022-07" db="EMBL/GenBank/DDBJ databases">
        <title>Genome Sequence of Agrocybe chaxingu.</title>
        <authorList>
            <person name="Buettner E."/>
        </authorList>
    </citation>
    <scope>NUCLEOTIDE SEQUENCE</scope>
    <source>
        <strain evidence="1">MP-N11</strain>
    </source>
</reference>
<sequence length="68" mass="7684">MEQLDLMCFYPAQKPCVVDITIHKQASVAKLLEEIHNELKDWDPNFDVAECDLSLYCVCLLALSQPSG</sequence>
<dbReference type="AlphaFoldDB" id="A0A9W8JZM5"/>
<dbReference type="EMBL" id="JANKHO010000562">
    <property type="protein sequence ID" value="KAJ3508432.1"/>
    <property type="molecule type" value="Genomic_DNA"/>
</dbReference>